<evidence type="ECO:0000313" key="5">
    <source>
        <dbReference type="Proteomes" id="UP000193102"/>
    </source>
</evidence>
<feature type="transmembrane region" description="Helical" evidence="1">
    <location>
        <begin position="191"/>
        <end position="220"/>
    </location>
</feature>
<dbReference type="EMBL" id="NCVI01000020">
    <property type="protein sequence ID" value="ORO98187.1"/>
    <property type="molecule type" value="Genomic_DNA"/>
</dbReference>
<reference evidence="3 5" key="2">
    <citation type="journal article" date="2016" name="Eur. J. Clin. Microbiol. Infect. Dis.">
        <title>Whole genome sequencing as a tool for phylogenetic analysis of clinical strains of Mitis group streptococci.</title>
        <authorList>
            <person name="Rasmussen L.H."/>
            <person name="Dargis R."/>
            <person name="Hojholt K."/>
            <person name="Christensen J.J."/>
            <person name="Skovgaard O."/>
            <person name="Justesen U.S."/>
            <person name="Rosenvinge F.S."/>
            <person name="Moser C."/>
            <person name="Lukjancenko O."/>
            <person name="Rasmussen S."/>
            <person name="Nielsen X.C."/>
        </authorList>
    </citation>
    <scope>NUCLEOTIDE SEQUENCE [LARGE SCALE GENOMIC DNA]</scope>
    <source>
        <strain evidence="3 5">RH_17024_08</strain>
    </source>
</reference>
<reference evidence="3" key="3">
    <citation type="submission" date="2017-04" db="EMBL/GenBank/DDBJ databases">
        <authorList>
            <person name="Afonso C.L."/>
            <person name="Miller P.J."/>
            <person name="Scott M.A."/>
            <person name="Spackman E."/>
            <person name="Goraichik I."/>
            <person name="Dimitrov K.M."/>
            <person name="Suarez D.L."/>
            <person name="Swayne D.E."/>
        </authorList>
    </citation>
    <scope>NUCLEOTIDE SEQUENCE</scope>
    <source>
        <strain evidence="3">RH_17024_08</strain>
    </source>
</reference>
<accession>A0A081PMK0</accession>
<gene>
    <name evidence="3" type="ORF">B7697_05550</name>
    <name evidence="2" type="ORF">SK1126_1682</name>
</gene>
<reference evidence="2 4" key="1">
    <citation type="submission" date="2014-05" db="EMBL/GenBank/DDBJ databases">
        <authorList>
            <person name="Daugherty S.C."/>
            <person name="Tallon L.J."/>
            <person name="Sadzewicz L."/>
            <person name="Kilian M."/>
            <person name="Tettelin H."/>
        </authorList>
    </citation>
    <scope>NUCLEOTIDE SEQUENCE [LARGE SCALE GENOMIC DNA]</scope>
    <source>
        <strain evidence="2 4">SK1126</strain>
    </source>
</reference>
<dbReference type="PATRIC" id="fig|28037.99.peg.1592"/>
<feature type="transmembrane region" description="Helical" evidence="1">
    <location>
        <begin position="385"/>
        <end position="406"/>
    </location>
</feature>
<dbReference type="AlphaFoldDB" id="A0A081PMK0"/>
<proteinExistence type="predicted"/>
<feature type="transmembrane region" description="Helical" evidence="1">
    <location>
        <begin position="311"/>
        <end position="331"/>
    </location>
</feature>
<feature type="transmembrane region" description="Helical" evidence="1">
    <location>
        <begin position="41"/>
        <end position="62"/>
    </location>
</feature>
<name>A0A081PMK0_STRMT</name>
<dbReference type="EMBL" id="JPFT01000009">
    <property type="protein sequence ID" value="KEQ31923.1"/>
    <property type="molecule type" value="Genomic_DNA"/>
</dbReference>
<feature type="transmembrane region" description="Helical" evidence="1">
    <location>
        <begin position="232"/>
        <end position="253"/>
    </location>
</feature>
<keyword evidence="1" id="KW-0812">Transmembrane</keyword>
<dbReference type="Proteomes" id="UP000193102">
    <property type="component" value="Unassembled WGS sequence"/>
</dbReference>
<feature type="transmembrane region" description="Helical" evidence="1">
    <location>
        <begin position="146"/>
        <end position="179"/>
    </location>
</feature>
<keyword evidence="1" id="KW-0472">Membrane</keyword>
<organism evidence="2 4">
    <name type="scientific">Streptococcus mitis</name>
    <dbReference type="NCBI Taxonomy" id="28037"/>
    <lineage>
        <taxon>Bacteria</taxon>
        <taxon>Bacillati</taxon>
        <taxon>Bacillota</taxon>
        <taxon>Bacilli</taxon>
        <taxon>Lactobacillales</taxon>
        <taxon>Streptococcaceae</taxon>
        <taxon>Streptococcus</taxon>
        <taxon>Streptococcus mitis group</taxon>
    </lineage>
</organism>
<keyword evidence="1" id="KW-1133">Transmembrane helix</keyword>
<evidence type="ECO:0000313" key="2">
    <source>
        <dbReference type="EMBL" id="KEQ31923.1"/>
    </source>
</evidence>
<protein>
    <submittedName>
        <fullName evidence="3">Damage-inducible protein CinA</fullName>
    </submittedName>
    <submittedName>
        <fullName evidence="2">Putative membrane protein</fullName>
    </submittedName>
</protein>
<sequence>MAVYGRIEEVSETIQSNDIENRLDRNLESHVEKEEQVAFPFFRLIIGSTIATFFSVVIPLLLDMVSPSQAQDLYIGWAWHQGGQLYSSYYASHGLIYYLLLYITQGGILFALVEWLALLGGGYFLFSSTDYLTGQREQAKQLLTIFYILVSGLGFGGGYATILALPFLFAGFSFIAAYLSNPNHDKGFLRLGIFLALSFFIEPLTSLFFIAVVTIGLFVFNVGHGRLAHGVYQFFAAALGFSLIFYPVGYYVLASGGFGEALGSLLYPIDSLQVLNPQLMDNVVFYGLLTFGLGALFLVFLGLFQSKASRLYVISVPASFTFLFVLALLLFSQEPLHGSRLILILPFLLLLLMTSIRGEHSGRIARRRRREEVPTLWKKFMRGNLYLPILVVVYLIAVPFVARFVLHPVSYSEQHQVVDRIKQETSEGDQIYIWDSHVQIYKESQRLAGSMFSSPLLYTNTEENKTSLINDLKENQPKMILVNDKVPVWSEVETLLKENYQQVQTDYSEFKVYKIK</sequence>
<dbReference type="RefSeq" id="WP_033682413.1">
    <property type="nucleotide sequence ID" value="NZ_JASHBY010000001.1"/>
</dbReference>
<feature type="transmembrane region" description="Helical" evidence="1">
    <location>
        <begin position="95"/>
        <end position="126"/>
    </location>
</feature>
<feature type="transmembrane region" description="Helical" evidence="1">
    <location>
        <begin position="337"/>
        <end position="358"/>
    </location>
</feature>
<evidence type="ECO:0000313" key="3">
    <source>
        <dbReference type="EMBL" id="ORO98187.1"/>
    </source>
</evidence>
<evidence type="ECO:0000256" key="1">
    <source>
        <dbReference type="SAM" id="Phobius"/>
    </source>
</evidence>
<comment type="caution">
    <text evidence="2">The sequence shown here is derived from an EMBL/GenBank/DDBJ whole genome shotgun (WGS) entry which is preliminary data.</text>
</comment>
<feature type="transmembrane region" description="Helical" evidence="1">
    <location>
        <begin position="283"/>
        <end position="304"/>
    </location>
</feature>
<dbReference type="Proteomes" id="UP000028093">
    <property type="component" value="Unassembled WGS sequence"/>
</dbReference>
<evidence type="ECO:0000313" key="4">
    <source>
        <dbReference type="Proteomes" id="UP000028093"/>
    </source>
</evidence>